<evidence type="ECO:0000256" key="5">
    <source>
        <dbReference type="PROSITE-ProRule" id="PRU00284"/>
    </source>
</evidence>
<dbReference type="InterPro" id="IPR004089">
    <property type="entry name" value="MCPsignal_dom"/>
</dbReference>
<dbReference type="GO" id="GO:0004888">
    <property type="term" value="F:transmembrane signaling receptor activity"/>
    <property type="evidence" value="ECO:0007669"/>
    <property type="project" value="InterPro"/>
</dbReference>
<dbReference type="PANTHER" id="PTHR32089:SF112">
    <property type="entry name" value="LYSOZYME-LIKE PROTEIN-RELATED"/>
    <property type="match status" value="1"/>
</dbReference>
<dbReference type="PRINTS" id="PR00260">
    <property type="entry name" value="CHEMTRNSDUCR"/>
</dbReference>
<dbReference type="AlphaFoldDB" id="A0AAI8QBN2"/>
<dbReference type="InterPro" id="IPR012292">
    <property type="entry name" value="Globin/Proto"/>
</dbReference>
<organism evidence="8 9">
    <name type="scientific">Bradyrhizobium cosmicum</name>
    <dbReference type="NCBI Taxonomy" id="1404864"/>
    <lineage>
        <taxon>Bacteria</taxon>
        <taxon>Pseudomonadati</taxon>
        <taxon>Pseudomonadota</taxon>
        <taxon>Alphaproteobacteria</taxon>
        <taxon>Hyphomicrobiales</taxon>
        <taxon>Nitrobacteraceae</taxon>
        <taxon>Bradyrhizobium</taxon>
    </lineage>
</organism>
<evidence type="ECO:0000313" key="8">
    <source>
        <dbReference type="EMBL" id="BAL75773.1"/>
    </source>
</evidence>
<dbReference type="GO" id="GO:0020037">
    <property type="term" value="F:heme binding"/>
    <property type="evidence" value="ECO:0007669"/>
    <property type="project" value="InterPro"/>
</dbReference>
<dbReference type="GO" id="GO:0019825">
    <property type="term" value="F:oxygen binding"/>
    <property type="evidence" value="ECO:0007669"/>
    <property type="project" value="InterPro"/>
</dbReference>
<dbReference type="CDD" id="cd01068">
    <property type="entry name" value="globin_sensor"/>
    <property type="match status" value="1"/>
</dbReference>
<dbReference type="InterPro" id="IPR000727">
    <property type="entry name" value="T_SNARE_dom"/>
</dbReference>
<dbReference type="InterPro" id="IPR044398">
    <property type="entry name" value="Globin-sensor_dom"/>
</dbReference>
<keyword evidence="2" id="KW-0472">Membrane</keyword>
<evidence type="ECO:0000259" key="6">
    <source>
        <dbReference type="PROSITE" id="PS50111"/>
    </source>
</evidence>
<dbReference type="EMBL" id="AP012279">
    <property type="protein sequence ID" value="BAL75773.1"/>
    <property type="molecule type" value="Genomic_DNA"/>
</dbReference>
<dbReference type="InterPro" id="IPR009050">
    <property type="entry name" value="Globin-like_sf"/>
</dbReference>
<evidence type="ECO:0000256" key="3">
    <source>
        <dbReference type="ARBA" id="ARBA00023224"/>
    </source>
</evidence>
<dbReference type="Proteomes" id="UP000007886">
    <property type="component" value="Chromosome"/>
</dbReference>
<feature type="domain" description="T-SNARE coiled-coil homology" evidence="7">
    <location>
        <begin position="365"/>
        <end position="427"/>
    </location>
</feature>
<dbReference type="Pfam" id="PF00015">
    <property type="entry name" value="MCPsignal"/>
    <property type="match status" value="1"/>
</dbReference>
<evidence type="ECO:0000256" key="4">
    <source>
        <dbReference type="ARBA" id="ARBA00029447"/>
    </source>
</evidence>
<dbReference type="SUPFAM" id="SSF46458">
    <property type="entry name" value="Globin-like"/>
    <property type="match status" value="1"/>
</dbReference>
<dbReference type="SUPFAM" id="SSF58104">
    <property type="entry name" value="Methyl-accepting chemotaxis protein (MCP) signaling domain"/>
    <property type="match status" value="1"/>
</dbReference>
<dbReference type="PROSITE" id="PS50192">
    <property type="entry name" value="T_SNARE"/>
    <property type="match status" value="1"/>
</dbReference>
<dbReference type="PANTHER" id="PTHR32089">
    <property type="entry name" value="METHYL-ACCEPTING CHEMOTAXIS PROTEIN MCPB"/>
    <property type="match status" value="1"/>
</dbReference>
<dbReference type="GO" id="GO:0006935">
    <property type="term" value="P:chemotaxis"/>
    <property type="evidence" value="ECO:0007669"/>
    <property type="project" value="InterPro"/>
</dbReference>
<dbReference type="Pfam" id="PF11563">
    <property type="entry name" value="Protoglobin"/>
    <property type="match status" value="1"/>
</dbReference>
<keyword evidence="3 5" id="KW-0807">Transducer</keyword>
<sequence length="469" mass="49990">MIVRLQRFASDGLQRAFSMTLAPMVNDDSQDRDGRMRFMRIDADTGELLRGFWASVEHALPDILDGFYRHVSSEPRLAALIGDDMPRLKKAQSSHWARLFNGRFDRDYLHGVRMIGLIHNKIGLEPRWYIGGYNFVLCRLVALAVSKYRWTPARMTSVLAALNTAVMLDMDIAISAYQEAMLAERQKQQETIAAAIRGFDGRMKIVLERLGSSAAGLQGVANALTASAERSTRQSSAVAAGSEEASTNVQAVAASTEQLTSSIKEIGRQVSESTRMTGVAVDQAARSGAAIESLAKAAQRIGDVVELINTIASQTNLLALNATIEAARAGEAGRGFAVVASEVKALAEQTAKATGEIGQQILSIQEATKESVGVIRQIGATISSVDEIATAIAAAVEQQGVATAEIARNVQEAAQGTHDVSSNIGGVSHAASETGITASELLTASQELSGQTDALRSEVEDFFAVIRAA</sequence>
<dbReference type="GO" id="GO:0005886">
    <property type="term" value="C:plasma membrane"/>
    <property type="evidence" value="ECO:0007669"/>
    <property type="project" value="UniProtKB-SubCell"/>
</dbReference>
<dbReference type="Gene3D" id="1.10.490.10">
    <property type="entry name" value="Globins"/>
    <property type="match status" value="1"/>
</dbReference>
<name>A0AAI8QBN2_9BRAD</name>
<keyword evidence="2" id="KW-1003">Cell membrane</keyword>
<evidence type="ECO:0000256" key="1">
    <source>
        <dbReference type="ARBA" id="ARBA00004429"/>
    </source>
</evidence>
<dbReference type="PROSITE" id="PS50111">
    <property type="entry name" value="CHEMOTAXIS_TRANSDUC_2"/>
    <property type="match status" value="1"/>
</dbReference>
<dbReference type="InterPro" id="IPR039379">
    <property type="entry name" value="Protoglobin_sensor_dom"/>
</dbReference>
<gene>
    <name evidence="8" type="primary">mcp</name>
    <name evidence="8" type="ORF">S23_25600</name>
</gene>
<dbReference type="InterPro" id="IPR004090">
    <property type="entry name" value="Chemotax_Me-accpt_rcpt"/>
</dbReference>
<accession>A0AAI8QBN2</accession>
<dbReference type="SMART" id="SM00283">
    <property type="entry name" value="MA"/>
    <property type="match status" value="1"/>
</dbReference>
<evidence type="ECO:0000313" key="9">
    <source>
        <dbReference type="Proteomes" id="UP000007886"/>
    </source>
</evidence>
<evidence type="ECO:0000256" key="2">
    <source>
        <dbReference type="ARBA" id="ARBA00022519"/>
    </source>
</evidence>
<dbReference type="Gene3D" id="1.10.287.950">
    <property type="entry name" value="Methyl-accepting chemotaxis protein"/>
    <property type="match status" value="1"/>
</dbReference>
<evidence type="ECO:0000259" key="7">
    <source>
        <dbReference type="PROSITE" id="PS50192"/>
    </source>
</evidence>
<keyword evidence="2" id="KW-0997">Cell inner membrane</keyword>
<protein>
    <submittedName>
        <fullName evidence="8">Methyl-accepting chemotaxis protein</fullName>
    </submittedName>
</protein>
<keyword evidence="9" id="KW-1185">Reference proteome</keyword>
<dbReference type="GO" id="GO:0007165">
    <property type="term" value="P:signal transduction"/>
    <property type="evidence" value="ECO:0007669"/>
    <property type="project" value="UniProtKB-KW"/>
</dbReference>
<reference evidence="8 9" key="1">
    <citation type="journal article" date="2012" name="Microbes Environ.">
        <title>Complete genome sequence of Bradyrhizobium sp. S23321: insights into symbiosis evolution in soil oligotrophs.</title>
        <authorList>
            <person name="Okubo T."/>
            <person name="Tsukui T."/>
            <person name="Maita H."/>
            <person name="Okamoto S."/>
            <person name="Oshima K."/>
            <person name="Fujisawa T."/>
            <person name="Saito A."/>
            <person name="Futamata H."/>
            <person name="Hattori R."/>
            <person name="Shimomura Y."/>
            <person name="Haruta S."/>
            <person name="Morimoto S."/>
            <person name="Wang Y."/>
            <person name="Sakai Y."/>
            <person name="Hattori M."/>
            <person name="Aizawa S."/>
            <person name="Nagashima K.V.P."/>
            <person name="Masuda S."/>
            <person name="Hattori T."/>
            <person name="Yamashita A."/>
            <person name="Bao Z."/>
            <person name="Hayatsu M."/>
            <person name="Kajiya-Kanegae H."/>
            <person name="Yoshinaga I."/>
            <person name="Sakamoto K."/>
            <person name="Toyota K."/>
            <person name="Nakao M."/>
            <person name="Kohara M."/>
            <person name="Anda M."/>
            <person name="Niwa R."/>
            <person name="Jung-Hwan P."/>
            <person name="Sameshima-Saito R."/>
            <person name="Tokuda S."/>
            <person name="Yamamoto S."/>
            <person name="Yamamoto S."/>
            <person name="Yokoyama T."/>
            <person name="Akutsu T."/>
            <person name="Nakamura Y."/>
            <person name="Nakahira-Yanaka Y."/>
            <person name="Takada Hoshino Y."/>
            <person name="Hirakawa H."/>
            <person name="Mitsui H."/>
            <person name="Terasawa K."/>
            <person name="Itakura M."/>
            <person name="Sato S."/>
            <person name="Ikeda-Ohtsubo W."/>
            <person name="Sakakura N."/>
            <person name="Kaminuma E."/>
            <person name="Minamisawa K."/>
        </authorList>
    </citation>
    <scope>NUCLEOTIDE SEQUENCE [LARGE SCALE GENOMIC DNA]</scope>
    <source>
        <strain evidence="8 9">S23321</strain>
    </source>
</reference>
<feature type="domain" description="Methyl-accepting transducer" evidence="6">
    <location>
        <begin position="213"/>
        <end position="449"/>
    </location>
</feature>
<proteinExistence type="inferred from homology"/>
<comment type="subcellular location">
    <subcellularLocation>
        <location evidence="1">Cell inner membrane</location>
        <topology evidence="1">Multi-pass membrane protein</topology>
    </subcellularLocation>
</comment>
<dbReference type="KEGG" id="brs:S23_25600"/>
<comment type="similarity">
    <text evidence="4">Belongs to the methyl-accepting chemotaxis (MCP) protein family.</text>
</comment>